<keyword evidence="3" id="KW-1185">Reference proteome</keyword>
<name>A0A2T3FMS4_9CLOT</name>
<dbReference type="Gene3D" id="3.40.50.300">
    <property type="entry name" value="P-loop containing nucleotide triphosphate hydrolases"/>
    <property type="match status" value="1"/>
</dbReference>
<accession>A0A2T3FMS4</accession>
<feature type="domain" description="AAA-ATPase-like" evidence="1">
    <location>
        <begin position="18"/>
        <end position="205"/>
    </location>
</feature>
<sequence length="523" mass="60581">MGIYLNPGNAAFSEAVHSQIYVDKTELISYTNSVLATNQKNICVSRPRRFGKSITANMLAAYYSKGCQSDTLFKDRKISCSKDYKKYLNTYTTIFLNIQEFLSRSSNVEELIQRIRRSLMREIRREYPTIDFYDELDLTENMKEIYAETNEPFIIIIDEWDCIFREYAEDKAAQERYLDFLRDFLKDKAHIHLAYMTGILPIKKYGTHSALNMFDEFSMANPGVLAQYVGFTENEVRCLCSDYQMDLAEIKEWYDGYRFEKASSIYSPRSVVAAMTSGICDSYWNQTETFEALRGYIDMNFDGLKDDVLSMMAGEMVPVNTGSFSNDMTTFHSEDDVLTLLIHLGYLGYDFSHKSVFIPNNEIRGEFVNAVSVSQWGEVSKALKNSADLLNAIWRKDEEKVAVYMEQAHFETSHLQYNNENALSYTVSLALYAARNFYQVYREFPSGSGFADIVYLPRKEFPDKPALIVELKWNKSAEGAIHQILKKQYFQNLEDYSGNMLLVGINYDLKTRKHECKILEFKK</sequence>
<evidence type="ECO:0000259" key="1">
    <source>
        <dbReference type="Pfam" id="PF09820"/>
    </source>
</evidence>
<dbReference type="PANTHER" id="PTHR34825:SF1">
    <property type="entry name" value="AAA-ATPASE-LIKE DOMAIN-CONTAINING PROTEIN"/>
    <property type="match status" value="1"/>
</dbReference>
<dbReference type="Pfam" id="PF08011">
    <property type="entry name" value="PDDEXK_9"/>
    <property type="match status" value="1"/>
</dbReference>
<gene>
    <name evidence="2" type="ORF">C7U56_12225</name>
</gene>
<evidence type="ECO:0000313" key="2">
    <source>
        <dbReference type="EMBL" id="PST36543.1"/>
    </source>
</evidence>
<dbReference type="InterPro" id="IPR018631">
    <property type="entry name" value="AAA-ATPase-like_dom"/>
</dbReference>
<dbReference type="SUPFAM" id="SSF52540">
    <property type="entry name" value="P-loop containing nucleoside triphosphate hydrolases"/>
    <property type="match status" value="1"/>
</dbReference>
<dbReference type="EMBL" id="PYLO01000004">
    <property type="protein sequence ID" value="PST36543.1"/>
    <property type="molecule type" value="Genomic_DNA"/>
</dbReference>
<dbReference type="Proteomes" id="UP000241048">
    <property type="component" value="Unassembled WGS sequence"/>
</dbReference>
<reference evidence="2 3" key="1">
    <citation type="submission" date="2018-03" db="EMBL/GenBank/DDBJ databases">
        <title>Lachnoclostridium SNUG30386 gen.nov., sp.nov., isolated from human faeces.</title>
        <authorList>
            <person name="Seo B."/>
            <person name="Jeon K."/>
            <person name="Ko G."/>
        </authorList>
    </citation>
    <scope>NUCLEOTIDE SEQUENCE [LARGE SCALE GENOMIC DNA]</scope>
    <source>
        <strain evidence="2 3">SNUG30386</strain>
    </source>
</reference>
<organism evidence="2 3">
    <name type="scientific">Clostridium fessum</name>
    <dbReference type="NCBI Taxonomy" id="2126740"/>
    <lineage>
        <taxon>Bacteria</taxon>
        <taxon>Bacillati</taxon>
        <taxon>Bacillota</taxon>
        <taxon>Clostridia</taxon>
        <taxon>Eubacteriales</taxon>
        <taxon>Clostridiaceae</taxon>
        <taxon>Clostridium</taxon>
    </lineage>
</organism>
<protein>
    <submittedName>
        <fullName evidence="2">AAA family ATPase</fullName>
    </submittedName>
</protein>
<comment type="caution">
    <text evidence="2">The sequence shown here is derived from an EMBL/GenBank/DDBJ whole genome shotgun (WGS) entry which is preliminary data.</text>
</comment>
<evidence type="ECO:0000313" key="3">
    <source>
        <dbReference type="Proteomes" id="UP000241048"/>
    </source>
</evidence>
<dbReference type="InterPro" id="IPR012547">
    <property type="entry name" value="PDDEXK_9"/>
</dbReference>
<proteinExistence type="predicted"/>
<dbReference type="AlphaFoldDB" id="A0A2T3FMS4"/>
<dbReference type="Pfam" id="PF09820">
    <property type="entry name" value="AAA-ATPase_like"/>
    <property type="match status" value="1"/>
</dbReference>
<dbReference type="InterPro" id="IPR027417">
    <property type="entry name" value="P-loop_NTPase"/>
</dbReference>
<dbReference type="RefSeq" id="WP_107001442.1">
    <property type="nucleotide sequence ID" value="NZ_JAQCYE010000008.1"/>
</dbReference>
<dbReference type="PANTHER" id="PTHR34825">
    <property type="entry name" value="CONSERVED PROTEIN, WITH A WEAK D-GALACTARATE DEHYDRATASE/ALTRONATE HYDROLASE DOMAIN"/>
    <property type="match status" value="1"/>
</dbReference>